<dbReference type="SUPFAM" id="SSF48371">
    <property type="entry name" value="ARM repeat"/>
    <property type="match status" value="1"/>
</dbReference>
<comment type="similarity">
    <text evidence="1">Belongs to the TTI2 family.</text>
</comment>
<keyword evidence="3" id="KW-1185">Reference proteome</keyword>
<gene>
    <name evidence="2" type="ORF">LTR05_004851</name>
</gene>
<evidence type="ECO:0000256" key="1">
    <source>
        <dbReference type="ARBA" id="ARBA00034736"/>
    </source>
</evidence>
<evidence type="ECO:0000313" key="2">
    <source>
        <dbReference type="EMBL" id="KAK5085565.1"/>
    </source>
</evidence>
<organism evidence="2 3">
    <name type="scientific">Lithohypha guttulata</name>
    <dbReference type="NCBI Taxonomy" id="1690604"/>
    <lineage>
        <taxon>Eukaryota</taxon>
        <taxon>Fungi</taxon>
        <taxon>Dikarya</taxon>
        <taxon>Ascomycota</taxon>
        <taxon>Pezizomycotina</taxon>
        <taxon>Eurotiomycetes</taxon>
        <taxon>Chaetothyriomycetidae</taxon>
        <taxon>Chaetothyriales</taxon>
        <taxon>Trichomeriaceae</taxon>
        <taxon>Lithohypha</taxon>
    </lineage>
</organism>
<comment type="caution">
    <text evidence="2">The sequence shown here is derived from an EMBL/GenBank/DDBJ whole genome shotgun (WGS) entry which is preliminary data.</text>
</comment>
<dbReference type="InterPro" id="IPR018870">
    <property type="entry name" value="Tti2"/>
</dbReference>
<reference evidence="2 3" key="1">
    <citation type="submission" date="2023-08" db="EMBL/GenBank/DDBJ databases">
        <title>Black Yeasts Isolated from many extreme environments.</title>
        <authorList>
            <person name="Coleine C."/>
            <person name="Stajich J.E."/>
            <person name="Selbmann L."/>
        </authorList>
    </citation>
    <scope>NUCLEOTIDE SEQUENCE [LARGE SCALE GENOMIC DNA]</scope>
    <source>
        <strain evidence="2 3">CCFEE 5910</strain>
    </source>
</reference>
<dbReference type="PANTHER" id="PTHR32226:SF2">
    <property type="entry name" value="TELO2-INTERACTING PROTEIN 2"/>
    <property type="match status" value="1"/>
</dbReference>
<sequence>MSNNTETEEKPILLILQDRSHIETIESRNLRSQALDLVNTLEKPTAPAQSSLLPDTLLDLLSTIIKPLFSNSKSSRLTSTGLTRFASLYDEADSRPAWKNGWTDSLLLFVLRSYGRIGDGELRRKTLEAQFYLLVPAILHQLDDSEIGYKCLGCQCLELLCEALVKARSAILRMSGLMDVFVDALRNDFSMLPTLTPEGDSLRLFRRMYPAFRSLVKARFVVVAGKERNRDKAEEEEEARQKYLTLLLRHQLLYALNHLSTGTGAGSTMSAALSTLFISQLGWIFQDMGIASVVHLQDILPLLRHVLCDPFAVSSPELLLQSIKAMHAIAHTCRPRIRDVWWGECLRAAVGCWLNVIDEEQDMKDFGAEAKLKGLKQELKAFTSSLKDIVGRHFEDTEKELLAEESELKSLFDGHIVDSLQPKRDKVLISEV</sequence>
<dbReference type="GO" id="GO:0005634">
    <property type="term" value="C:nucleus"/>
    <property type="evidence" value="ECO:0007669"/>
    <property type="project" value="TreeGrafter"/>
</dbReference>
<protein>
    <submittedName>
        <fullName evidence="2">Uncharacterized protein</fullName>
    </submittedName>
</protein>
<dbReference type="InterPro" id="IPR016024">
    <property type="entry name" value="ARM-type_fold"/>
</dbReference>
<dbReference type="Pfam" id="PF10521">
    <property type="entry name" value="Tti2"/>
    <property type="match status" value="1"/>
</dbReference>
<dbReference type="GO" id="GO:0110078">
    <property type="term" value="C:TTT Hsp90 cochaperone complex"/>
    <property type="evidence" value="ECO:0007669"/>
    <property type="project" value="InterPro"/>
</dbReference>
<name>A0AAN7SZG5_9EURO</name>
<dbReference type="PANTHER" id="PTHR32226">
    <property type="entry name" value="TELO2-INTERACTING PROTEIN 2"/>
    <property type="match status" value="1"/>
</dbReference>
<dbReference type="AlphaFoldDB" id="A0AAN7SZG5"/>
<accession>A0AAN7SZG5</accession>
<dbReference type="EMBL" id="JAVRRJ010000004">
    <property type="protein sequence ID" value="KAK5085565.1"/>
    <property type="molecule type" value="Genomic_DNA"/>
</dbReference>
<evidence type="ECO:0000313" key="3">
    <source>
        <dbReference type="Proteomes" id="UP001309876"/>
    </source>
</evidence>
<dbReference type="Proteomes" id="UP001309876">
    <property type="component" value="Unassembled WGS sequence"/>
</dbReference>
<proteinExistence type="inferred from homology"/>
<dbReference type="GO" id="GO:0005829">
    <property type="term" value="C:cytosol"/>
    <property type="evidence" value="ECO:0007669"/>
    <property type="project" value="TreeGrafter"/>
</dbReference>